<dbReference type="KEGG" id="cheb:HH215_17260"/>
<keyword evidence="6" id="KW-1185">Reference proteome</keyword>
<dbReference type="PANTHER" id="PTHR43280:SF28">
    <property type="entry name" value="HTH-TYPE TRANSCRIPTIONAL ACTIVATOR RHAS"/>
    <property type="match status" value="1"/>
</dbReference>
<evidence type="ECO:0000259" key="4">
    <source>
        <dbReference type="PROSITE" id="PS01124"/>
    </source>
</evidence>
<keyword evidence="3" id="KW-0804">Transcription</keyword>
<dbReference type="Proteomes" id="UP000502248">
    <property type="component" value="Chromosome"/>
</dbReference>
<dbReference type="InterPro" id="IPR014710">
    <property type="entry name" value="RmlC-like_jellyroll"/>
</dbReference>
<keyword evidence="1" id="KW-0805">Transcription regulation</keyword>
<dbReference type="InterPro" id="IPR003313">
    <property type="entry name" value="AraC-bd"/>
</dbReference>
<dbReference type="InterPro" id="IPR018060">
    <property type="entry name" value="HTH_AraC"/>
</dbReference>
<evidence type="ECO:0000256" key="3">
    <source>
        <dbReference type="ARBA" id="ARBA00023163"/>
    </source>
</evidence>
<dbReference type="InterPro" id="IPR009057">
    <property type="entry name" value="Homeodomain-like_sf"/>
</dbReference>
<dbReference type="Pfam" id="PF02311">
    <property type="entry name" value="AraC_binding"/>
    <property type="match status" value="1"/>
</dbReference>
<dbReference type="SUPFAM" id="SSF51215">
    <property type="entry name" value="Regulatory protein AraC"/>
    <property type="match status" value="1"/>
</dbReference>
<evidence type="ECO:0000256" key="2">
    <source>
        <dbReference type="ARBA" id="ARBA00023125"/>
    </source>
</evidence>
<dbReference type="Pfam" id="PF12833">
    <property type="entry name" value="HTH_18"/>
    <property type="match status" value="1"/>
</dbReference>
<protein>
    <submittedName>
        <fullName evidence="5">Helix-turn-helix transcriptional regulator</fullName>
    </submittedName>
</protein>
<proteinExistence type="predicted"/>
<name>A0A7Z2VKK6_9BACL</name>
<dbReference type="SUPFAM" id="SSF46689">
    <property type="entry name" value="Homeodomain-like"/>
    <property type="match status" value="2"/>
</dbReference>
<evidence type="ECO:0000313" key="6">
    <source>
        <dbReference type="Proteomes" id="UP000502248"/>
    </source>
</evidence>
<evidence type="ECO:0000256" key="1">
    <source>
        <dbReference type="ARBA" id="ARBA00023015"/>
    </source>
</evidence>
<accession>A0A7Z2VKK6</accession>
<evidence type="ECO:0000313" key="5">
    <source>
        <dbReference type="EMBL" id="QJD84762.1"/>
    </source>
</evidence>
<dbReference type="AlphaFoldDB" id="A0A7Z2VKK6"/>
<reference evidence="5 6" key="1">
    <citation type="submission" date="2020-04" db="EMBL/GenBank/DDBJ databases">
        <title>Genome sequencing of novel species.</title>
        <authorList>
            <person name="Heo J."/>
            <person name="Kim S.-J."/>
            <person name="Kim J.-S."/>
            <person name="Hong S.-B."/>
            <person name="Kwon S.-W."/>
        </authorList>
    </citation>
    <scope>NUCLEOTIDE SEQUENCE [LARGE SCALE GENOMIC DNA]</scope>
    <source>
        <strain evidence="5 6">MFER-1</strain>
    </source>
</reference>
<dbReference type="PROSITE" id="PS00041">
    <property type="entry name" value="HTH_ARAC_FAMILY_1"/>
    <property type="match status" value="1"/>
</dbReference>
<dbReference type="InterPro" id="IPR037923">
    <property type="entry name" value="HTH-like"/>
</dbReference>
<dbReference type="InterPro" id="IPR018062">
    <property type="entry name" value="HTH_AraC-typ_CS"/>
</dbReference>
<dbReference type="EMBL" id="CP051680">
    <property type="protein sequence ID" value="QJD84762.1"/>
    <property type="molecule type" value="Genomic_DNA"/>
</dbReference>
<dbReference type="SMART" id="SM00342">
    <property type="entry name" value="HTH_ARAC"/>
    <property type="match status" value="1"/>
</dbReference>
<dbReference type="RefSeq" id="WP_169281042.1">
    <property type="nucleotide sequence ID" value="NZ_CP051680.1"/>
</dbReference>
<dbReference type="Gene3D" id="2.60.120.10">
    <property type="entry name" value="Jelly Rolls"/>
    <property type="match status" value="1"/>
</dbReference>
<dbReference type="GO" id="GO:0003700">
    <property type="term" value="F:DNA-binding transcription factor activity"/>
    <property type="evidence" value="ECO:0007669"/>
    <property type="project" value="InterPro"/>
</dbReference>
<keyword evidence="2" id="KW-0238">DNA-binding</keyword>
<feature type="domain" description="HTH araC/xylS-type" evidence="4">
    <location>
        <begin position="179"/>
        <end position="277"/>
    </location>
</feature>
<dbReference type="Gene3D" id="1.10.10.60">
    <property type="entry name" value="Homeodomain-like"/>
    <property type="match status" value="2"/>
</dbReference>
<dbReference type="PROSITE" id="PS01124">
    <property type="entry name" value="HTH_ARAC_FAMILY_2"/>
    <property type="match status" value="1"/>
</dbReference>
<dbReference type="GO" id="GO:0043565">
    <property type="term" value="F:sequence-specific DNA binding"/>
    <property type="evidence" value="ECO:0007669"/>
    <property type="project" value="InterPro"/>
</dbReference>
<organism evidence="5 6">
    <name type="scientific">Cohnella herbarum</name>
    <dbReference type="NCBI Taxonomy" id="2728023"/>
    <lineage>
        <taxon>Bacteria</taxon>
        <taxon>Bacillati</taxon>
        <taxon>Bacillota</taxon>
        <taxon>Bacilli</taxon>
        <taxon>Bacillales</taxon>
        <taxon>Paenibacillaceae</taxon>
        <taxon>Cohnella</taxon>
    </lineage>
</organism>
<sequence>MEHAGKGFITSIERFKPHTFQAELGEGLFMSHSHEHDELTLILDGEGYYSSQEQNIKVSKGDLILIPSKLHHGFVCTKPWQGISVHFSYDKVPAYSQYLFLNAYRQPVRIRSSRLNDEHMSWAELCLSQMEKEWKSDEKRDDSYDLMRIAFETILLLFHRNTATLQAPTEKTSDREIVQEVLKEIHQCYNTPITINEIASRHFLSESMLRKKFSEILGISPKQYIINLRLEEAKRLLQQTNKAIDYISSEVGFTSSSRFYDLFVKSVGVTPLEWRKQNQHAH</sequence>
<gene>
    <name evidence="5" type="ORF">HH215_17260</name>
</gene>
<dbReference type="PANTHER" id="PTHR43280">
    <property type="entry name" value="ARAC-FAMILY TRANSCRIPTIONAL REGULATOR"/>
    <property type="match status" value="1"/>
</dbReference>